<dbReference type="Pfam" id="PF14808">
    <property type="entry name" value="TMEM164"/>
    <property type="match status" value="1"/>
</dbReference>
<evidence type="ECO:0000313" key="2">
    <source>
        <dbReference type="EMBL" id="QPR73601.1"/>
    </source>
</evidence>
<feature type="transmembrane region" description="Helical" evidence="1">
    <location>
        <begin position="166"/>
        <end position="187"/>
    </location>
</feature>
<dbReference type="AlphaFoldDB" id="A0A415J8Z2"/>
<name>A0A415J8Z2_BACLI</name>
<feature type="transmembrane region" description="Helical" evidence="1">
    <location>
        <begin position="50"/>
        <end position="70"/>
    </location>
</feature>
<dbReference type="EMBL" id="NILC01000023">
    <property type="protein sequence ID" value="TWL27461.1"/>
    <property type="molecule type" value="Genomic_DNA"/>
</dbReference>
<accession>A0A415J8Z2</accession>
<feature type="transmembrane region" description="Helical" evidence="1">
    <location>
        <begin position="20"/>
        <end position="38"/>
    </location>
</feature>
<dbReference type="Proteomes" id="UP000435910">
    <property type="component" value="Unassembled WGS sequence"/>
</dbReference>
<dbReference type="EMBL" id="CP065647">
    <property type="protein sequence ID" value="QPR73601.1"/>
    <property type="molecule type" value="Genomic_DNA"/>
</dbReference>
<gene>
    <name evidence="3" type="ORF">CHCC16736_2782</name>
    <name evidence="2" type="ORF">I6G80_04875</name>
</gene>
<evidence type="ECO:0000256" key="1">
    <source>
        <dbReference type="SAM" id="Phobius"/>
    </source>
</evidence>
<keyword evidence="1" id="KW-0812">Transmembrane</keyword>
<keyword evidence="1" id="KW-1133">Transmembrane helix</keyword>
<keyword evidence="1" id="KW-0472">Membrane</keyword>
<evidence type="ECO:0000313" key="5">
    <source>
        <dbReference type="Proteomes" id="UP000595038"/>
    </source>
</evidence>
<feature type="transmembrane region" description="Helical" evidence="1">
    <location>
        <begin position="213"/>
        <end position="236"/>
    </location>
</feature>
<feature type="transmembrane region" description="Helical" evidence="1">
    <location>
        <begin position="134"/>
        <end position="154"/>
    </location>
</feature>
<proteinExistence type="predicted"/>
<dbReference type="InterPro" id="IPR011737">
    <property type="entry name" value="CHP02206_TP0381"/>
</dbReference>
<sequence length="246" mass="28603">MKTYFQKDYQLGSFQFFSTSHILTLLVLAALGVCLFVFRKTLQKPRWNRVIRYAFVAVLLISEISYHSWFIYVNSWTPRYCLPLHLSDLSVYLVIILLLTKNLNLFKFLYFAGLGSALQAILTPDLGRYGFPHFRFFEFFISHGIVVLACLLMIAAERYKPTVRSLWVTFLLVNVYGALIFLINRLLNSNYMYMMKKPGGGASLLDVLGPWPWYLLSAEAVTIVFFYLLYLPFWIAGKVREKKDHA</sequence>
<evidence type="ECO:0000313" key="3">
    <source>
        <dbReference type="EMBL" id="TWL27461.1"/>
    </source>
</evidence>
<organism evidence="3 4">
    <name type="scientific">Bacillus licheniformis</name>
    <dbReference type="NCBI Taxonomy" id="1402"/>
    <lineage>
        <taxon>Bacteria</taxon>
        <taxon>Bacillati</taxon>
        <taxon>Bacillota</taxon>
        <taxon>Bacilli</taxon>
        <taxon>Bacillales</taxon>
        <taxon>Bacillaceae</taxon>
        <taxon>Bacillus</taxon>
    </lineage>
</organism>
<reference evidence="2 5" key="2">
    <citation type="submission" date="2020-12" db="EMBL/GenBank/DDBJ databases">
        <title>FDA dAtabase for Regulatory Grade micrObial Sequences (FDA-ARGOS): Supporting development and validation of Infectious Disease Dx tests.</title>
        <authorList>
            <person name="Nelson B."/>
            <person name="Plummer A."/>
            <person name="Tallon L."/>
            <person name="Sadzewicz L."/>
            <person name="Zhao X."/>
            <person name="Boylan J."/>
            <person name="Ott S."/>
            <person name="Bowen H."/>
            <person name="Vavikolanu K."/>
            <person name="Mehta A."/>
            <person name="Aluvathingal J."/>
            <person name="Nadendla S."/>
            <person name="Myers T."/>
            <person name="Yan Y."/>
            <person name="Sichtig H."/>
        </authorList>
    </citation>
    <scope>NUCLEOTIDE SEQUENCE [LARGE SCALE GENOMIC DNA]</scope>
    <source>
        <strain evidence="2 5">FDAARGOS_923</strain>
    </source>
</reference>
<dbReference type="RefSeq" id="WP_003186257.1">
    <property type="nucleotide sequence ID" value="NZ_BOQU01000002.1"/>
</dbReference>
<protein>
    <submittedName>
        <fullName evidence="2">TIGR02206 family membrane protein</fullName>
    </submittedName>
</protein>
<reference evidence="3 4" key="1">
    <citation type="submission" date="2019-06" db="EMBL/GenBank/DDBJ databases">
        <title>Genome sequence analysis of &gt;100 Bacillus licheniformis strains suggests intrinsic resistance to this species.</title>
        <authorList>
            <person name="Wels M."/>
            <person name="Siezen R.J."/>
            <person name="Johansen E."/>
            <person name="Stuer-Lauridsen B."/>
            <person name="Bjerre K."/>
            <person name="Nielsen B.K.K."/>
        </authorList>
    </citation>
    <scope>NUCLEOTIDE SEQUENCE [LARGE SCALE GENOMIC DNA]</scope>
    <source>
        <strain evidence="3 4">BAC-16736</strain>
    </source>
</reference>
<dbReference type="NCBIfam" id="TIGR02206">
    <property type="entry name" value="intg_mem_TP0381"/>
    <property type="match status" value="1"/>
</dbReference>
<evidence type="ECO:0000313" key="4">
    <source>
        <dbReference type="Proteomes" id="UP000435910"/>
    </source>
</evidence>
<dbReference type="Proteomes" id="UP000595038">
    <property type="component" value="Chromosome"/>
</dbReference>